<name>A0AAD4SEJ1_9MAGN</name>
<dbReference type="EMBL" id="JAJJMB010011222">
    <property type="protein sequence ID" value="KAI3903486.1"/>
    <property type="molecule type" value="Genomic_DNA"/>
</dbReference>
<proteinExistence type="predicted"/>
<evidence type="ECO:0000313" key="2">
    <source>
        <dbReference type="Proteomes" id="UP001202328"/>
    </source>
</evidence>
<reference evidence="1" key="1">
    <citation type="submission" date="2022-04" db="EMBL/GenBank/DDBJ databases">
        <title>A functionally conserved STORR gene fusion in Papaver species that diverged 16.8 million years ago.</title>
        <authorList>
            <person name="Catania T."/>
        </authorList>
    </citation>
    <scope>NUCLEOTIDE SEQUENCE</scope>
    <source>
        <strain evidence="1">S-188037</strain>
    </source>
</reference>
<dbReference type="Proteomes" id="UP001202328">
    <property type="component" value="Unassembled WGS sequence"/>
</dbReference>
<protein>
    <submittedName>
        <fullName evidence="1">Uncharacterized protein</fullName>
    </submittedName>
</protein>
<evidence type="ECO:0000313" key="1">
    <source>
        <dbReference type="EMBL" id="KAI3903486.1"/>
    </source>
</evidence>
<organism evidence="1 2">
    <name type="scientific">Papaver atlanticum</name>
    <dbReference type="NCBI Taxonomy" id="357466"/>
    <lineage>
        <taxon>Eukaryota</taxon>
        <taxon>Viridiplantae</taxon>
        <taxon>Streptophyta</taxon>
        <taxon>Embryophyta</taxon>
        <taxon>Tracheophyta</taxon>
        <taxon>Spermatophyta</taxon>
        <taxon>Magnoliopsida</taxon>
        <taxon>Ranunculales</taxon>
        <taxon>Papaveraceae</taxon>
        <taxon>Papaveroideae</taxon>
        <taxon>Papaver</taxon>
    </lineage>
</organism>
<sequence>MQIWRSLRSLYIDVILQLIDKAGDQQRSAGIRLTTNLNKFMGFETRDPFLIRQSGIDLHIENILGFQWKKMVKTPLTEAQKFGTNHLRLHFELKQMG</sequence>
<gene>
    <name evidence="1" type="ORF">MKW98_032140</name>
</gene>
<comment type="caution">
    <text evidence="1">The sequence shown here is derived from an EMBL/GenBank/DDBJ whole genome shotgun (WGS) entry which is preliminary data.</text>
</comment>
<accession>A0AAD4SEJ1</accession>
<keyword evidence="2" id="KW-1185">Reference proteome</keyword>
<dbReference type="AlphaFoldDB" id="A0AAD4SEJ1"/>